<name>A0A2B7XR37_POLH7</name>
<dbReference type="AlphaFoldDB" id="A0A2B7XR37"/>
<dbReference type="InterPro" id="IPR021765">
    <property type="entry name" value="UstYa-like"/>
</dbReference>
<evidence type="ECO:0000313" key="3">
    <source>
        <dbReference type="EMBL" id="PGH10967.1"/>
    </source>
</evidence>
<organism evidence="3 4">
    <name type="scientific">Polytolypa hystricis (strain UAMH7299)</name>
    <dbReference type="NCBI Taxonomy" id="1447883"/>
    <lineage>
        <taxon>Eukaryota</taxon>
        <taxon>Fungi</taxon>
        <taxon>Dikarya</taxon>
        <taxon>Ascomycota</taxon>
        <taxon>Pezizomycotina</taxon>
        <taxon>Eurotiomycetes</taxon>
        <taxon>Eurotiomycetidae</taxon>
        <taxon>Onygenales</taxon>
        <taxon>Onygenales incertae sedis</taxon>
        <taxon>Polytolypa</taxon>
    </lineage>
</organism>
<feature type="transmembrane region" description="Helical" evidence="2">
    <location>
        <begin position="30"/>
        <end position="47"/>
    </location>
</feature>
<dbReference type="Pfam" id="PF11807">
    <property type="entry name" value="UstYa"/>
    <property type="match status" value="1"/>
</dbReference>
<evidence type="ECO:0000256" key="1">
    <source>
        <dbReference type="ARBA" id="ARBA00035112"/>
    </source>
</evidence>
<dbReference type="Proteomes" id="UP000224634">
    <property type="component" value="Unassembled WGS sequence"/>
</dbReference>
<comment type="caution">
    <text evidence="3">The sequence shown here is derived from an EMBL/GenBank/DDBJ whole genome shotgun (WGS) entry which is preliminary data.</text>
</comment>
<protein>
    <submittedName>
        <fullName evidence="3">Uncharacterized protein</fullName>
    </submittedName>
</protein>
<reference evidence="3 4" key="1">
    <citation type="submission" date="2017-10" db="EMBL/GenBank/DDBJ databases">
        <title>Comparative genomics in systemic dimorphic fungi from Ajellomycetaceae.</title>
        <authorList>
            <person name="Munoz J.F."/>
            <person name="Mcewen J.G."/>
            <person name="Clay O.K."/>
            <person name="Cuomo C.A."/>
        </authorList>
    </citation>
    <scope>NUCLEOTIDE SEQUENCE [LARGE SCALE GENOMIC DNA]</scope>
    <source>
        <strain evidence="3 4">UAMH7299</strain>
    </source>
</reference>
<comment type="similarity">
    <text evidence="1">Belongs to the ustYa family.</text>
</comment>
<keyword evidence="2" id="KW-0812">Transmembrane</keyword>
<proteinExistence type="inferred from homology"/>
<dbReference type="EMBL" id="PDNA01000139">
    <property type="protein sequence ID" value="PGH10967.1"/>
    <property type="molecule type" value="Genomic_DNA"/>
</dbReference>
<dbReference type="GO" id="GO:0043386">
    <property type="term" value="P:mycotoxin biosynthetic process"/>
    <property type="evidence" value="ECO:0007669"/>
    <property type="project" value="InterPro"/>
</dbReference>
<evidence type="ECO:0000313" key="4">
    <source>
        <dbReference type="Proteomes" id="UP000224634"/>
    </source>
</evidence>
<accession>A0A2B7XR37</accession>
<sequence length="143" mass="16189">MHPLWPRKPYYQRVTTDESNGLRSRRCSKPLLYSGLAILFISAALSIRHQYFSKFHVVSGSPLKQALANLKVGEGFVTGVDKGFDLNTMEQLDTYVISMFHQLHCLQALFNALFSKDKSGHGHEYGTTTEDAEIHLAHCIDYI</sequence>
<keyword evidence="2" id="KW-1133">Transmembrane helix</keyword>
<keyword evidence="4" id="KW-1185">Reference proteome</keyword>
<keyword evidence="2" id="KW-0472">Membrane</keyword>
<dbReference type="OrthoDB" id="3687641at2759"/>
<gene>
    <name evidence="3" type="ORF">AJ80_07324</name>
</gene>
<evidence type="ECO:0000256" key="2">
    <source>
        <dbReference type="SAM" id="Phobius"/>
    </source>
</evidence>